<evidence type="ECO:0000313" key="5">
    <source>
        <dbReference type="EMBL" id="CRH06127.1"/>
    </source>
</evidence>
<evidence type="ECO:0000256" key="3">
    <source>
        <dbReference type="SAM" id="Phobius"/>
    </source>
</evidence>
<proteinExistence type="predicted"/>
<gene>
    <name evidence="5" type="ORF">MAGMO_1954</name>
</gene>
<feature type="coiled-coil region" evidence="2">
    <location>
        <begin position="976"/>
        <end position="1034"/>
    </location>
</feature>
<organism evidence="5">
    <name type="scientific">Magnetococcus massalia (strain MO-1)</name>
    <dbReference type="NCBI Taxonomy" id="451514"/>
    <lineage>
        <taxon>Bacteria</taxon>
        <taxon>Pseudomonadati</taxon>
        <taxon>Pseudomonadota</taxon>
        <taxon>Magnetococcia</taxon>
        <taxon>Magnetococcales</taxon>
        <taxon>Magnetococcaceae</taxon>
        <taxon>Magnetococcus</taxon>
    </lineage>
</organism>
<evidence type="ECO:0000259" key="4">
    <source>
        <dbReference type="Pfam" id="PF10145"/>
    </source>
</evidence>
<dbReference type="NCBIfam" id="TIGR01760">
    <property type="entry name" value="tape_meas_TP901"/>
    <property type="match status" value="1"/>
</dbReference>
<dbReference type="Pfam" id="PF10145">
    <property type="entry name" value="PhageMin_Tail"/>
    <property type="match status" value="1"/>
</dbReference>
<feature type="domain" description="Phage tail tape measure protein" evidence="4">
    <location>
        <begin position="287"/>
        <end position="470"/>
    </location>
</feature>
<protein>
    <submittedName>
        <fullName evidence="5">Phage tail tape measure protein</fullName>
    </submittedName>
</protein>
<keyword evidence="3" id="KW-0472">Membrane</keyword>
<dbReference type="EMBL" id="LO017727">
    <property type="protein sequence ID" value="CRH06127.1"/>
    <property type="molecule type" value="Genomic_DNA"/>
</dbReference>
<sequence length="1183" mass="126794">MARTTAALEFVIRANDDELRSAVSRMQSDFRQGVSSMASAAQTQAQRINGALADIDAFRNLKRQIQESEDQWQSATREVARLAVQMRETETPTRGMTRAFEQAKRNARSLKDQLESQRESLHGLRGNLRQTGVDTTRLSESQERLQRDLRAATREVQAQSRVNRAFATIGVRSMREVETEVQRLENAYRELSRSGRVSAADLNRAHRQMQNRVRALRGEMQGLNSTMGGMAGTVRNLVAAYAGFESIRAASGFIKDSILTYAAFDDTMRQVAATSGATKEELFQLTELAKEMGSSTRFSASQAAGGLKAMSLAGLSASQQLQALPKVLELAAAGSVDLETAAGIATASMAQFGLQADELGKVNDILVTAFTNSATNIQDLGLALQYAGPVAKAAGNSFEETATVLALLAKNGFSGEKAGTALRAAYARLLNPVTKAQAAMTRLGLQTKDATGQLLPMTQVLRNLRTSGADAADMIQIFGVEAAPALTAAVGMSSQAFEELVAKFGEVGGVANRVATEMEAGMGGSIRSLESAWEGVKIAVGEAIDKHSSLNLQDLTAAINENKDAIVELALAGVDLAAMLGRVALMVGEFLLEWKDVIGVLGGAYLAIKTVRVAMAALTALQTAQWFLTTTRAASGLVAVVGAQGLVGALALARTRLLSLISINLAGFFIRGAAGIGSLLALLTGPVGLVAGATAAVGALGYMAYSWWKTKDAQDEAAESGKAAVETQEQLAARLKQIGQQLGINIPDMETFNRLQREGTIIADKSTGGWRLAAKAASEGIQSQRKAAQEAASQLSNLTRQRTAAQRKLAALEQQLAEEQKRQARAVLTEKIRTAEQSVQATERALQQSLTVEKRLADQIQGIEEKKRNARLSTEDNVRTLLERNMSEREKETSRAAAASQKLAEAQRLLSQTSLSERDIKWAESLARGAQDAFSSLNDTSSAIRGVQDAGDVLDQLYQRQEESARKALSTQKDQTASLTEQLEVARGRVAQLKEAMESLPDRVTKSVELQAQVEQAQSALSAIEKQMAGLKDKTVTVTVKTIEAKQSGGMIGLNRGGRLPGYGGGDRIHALLEAGEIVIRKERSRIFKDLLLTINSAPMETVRRILPNLPRFQTGGMVELPEIPALPQLSFAGAGGSGQPPVEGIVQLDLTMNGRPAASITSPRQQVRQLVDALKELQRGTF</sequence>
<accession>A0A1S7LJ49</accession>
<keyword evidence="1" id="KW-1188">Viral release from host cell</keyword>
<feature type="coiled-coil region" evidence="2">
    <location>
        <begin position="781"/>
        <end position="845"/>
    </location>
</feature>
<evidence type="ECO:0000256" key="2">
    <source>
        <dbReference type="SAM" id="Coils"/>
    </source>
</evidence>
<feature type="coiled-coil region" evidence="2">
    <location>
        <begin position="58"/>
        <end position="226"/>
    </location>
</feature>
<dbReference type="PANTHER" id="PTHR37813">
    <property type="entry name" value="FELS-2 PROPHAGE PROTEIN"/>
    <property type="match status" value="1"/>
</dbReference>
<dbReference type="InterPro" id="IPR010090">
    <property type="entry name" value="Phage_tape_meas"/>
</dbReference>
<evidence type="ECO:0000256" key="1">
    <source>
        <dbReference type="ARBA" id="ARBA00022612"/>
    </source>
</evidence>
<feature type="transmembrane region" description="Helical" evidence="3">
    <location>
        <begin position="633"/>
        <end position="653"/>
    </location>
</feature>
<keyword evidence="3" id="KW-1133">Transmembrane helix</keyword>
<reference evidence="5" key="1">
    <citation type="submission" date="2015-04" db="EMBL/GenBank/DDBJ databases">
        <authorList>
            <person name="Syromyatnikov M.Y."/>
            <person name="Popov V.N."/>
        </authorList>
    </citation>
    <scope>NUCLEOTIDE SEQUENCE</scope>
    <source>
        <strain evidence="5">MO-1</strain>
    </source>
</reference>
<keyword evidence="3" id="KW-0812">Transmembrane</keyword>
<feature type="transmembrane region" description="Helical" evidence="3">
    <location>
        <begin position="665"/>
        <end position="683"/>
    </location>
</feature>
<keyword evidence="2" id="KW-0175">Coiled coil</keyword>
<dbReference type="AlphaFoldDB" id="A0A1S7LJ49"/>
<feature type="transmembrane region" description="Helical" evidence="3">
    <location>
        <begin position="689"/>
        <end position="708"/>
    </location>
</feature>
<name>A0A1S7LJ49_MAGMO</name>
<dbReference type="PANTHER" id="PTHR37813:SF1">
    <property type="entry name" value="FELS-2 PROPHAGE PROTEIN"/>
    <property type="match status" value="1"/>
</dbReference>